<evidence type="ECO:0000256" key="3">
    <source>
        <dbReference type="ARBA" id="ARBA00023163"/>
    </source>
</evidence>
<name>A0A4V1N0B4_9BACT</name>
<dbReference type="InterPro" id="IPR036286">
    <property type="entry name" value="LexA/Signal_pep-like_sf"/>
</dbReference>
<protein>
    <recommendedName>
        <fullName evidence="4">Peptidase S24/S26A/S26B/S26C domain-containing protein</fullName>
    </recommendedName>
</protein>
<comment type="caution">
    <text evidence="5">The sequence shown here is derived from an EMBL/GenBank/DDBJ whole genome shotgun (WGS) entry which is preliminary data.</text>
</comment>
<proteinExistence type="predicted"/>
<organism evidence="5 6">
    <name type="scientific">Ancylomarina salipaludis</name>
    <dbReference type="NCBI Taxonomy" id="2501299"/>
    <lineage>
        <taxon>Bacteria</taxon>
        <taxon>Pseudomonadati</taxon>
        <taxon>Bacteroidota</taxon>
        <taxon>Bacteroidia</taxon>
        <taxon>Marinilabiliales</taxon>
        <taxon>Marinifilaceae</taxon>
        <taxon>Ancylomarina</taxon>
    </lineage>
</organism>
<dbReference type="Gene3D" id="2.10.109.10">
    <property type="entry name" value="Umud Fragment, subunit A"/>
    <property type="match status" value="1"/>
</dbReference>
<dbReference type="PANTHER" id="PTHR40661:SF3">
    <property type="entry name" value="FELS-1 PROPHAGE TRANSCRIPTIONAL REGULATOR"/>
    <property type="match status" value="1"/>
</dbReference>
<dbReference type="InterPro" id="IPR039418">
    <property type="entry name" value="LexA-like"/>
</dbReference>
<dbReference type="PANTHER" id="PTHR40661">
    <property type="match status" value="1"/>
</dbReference>
<dbReference type="GO" id="GO:0003677">
    <property type="term" value="F:DNA binding"/>
    <property type="evidence" value="ECO:0007669"/>
    <property type="project" value="UniProtKB-KW"/>
</dbReference>
<evidence type="ECO:0000313" key="6">
    <source>
        <dbReference type="Proteomes" id="UP000289703"/>
    </source>
</evidence>
<keyword evidence="1" id="KW-0805">Transcription regulation</keyword>
<dbReference type="SUPFAM" id="SSF51306">
    <property type="entry name" value="LexA/Signal peptidase"/>
    <property type="match status" value="1"/>
</dbReference>
<accession>A0A4V1N0B4</accession>
<dbReference type="Pfam" id="PF00717">
    <property type="entry name" value="Peptidase_S24"/>
    <property type="match status" value="1"/>
</dbReference>
<dbReference type="EMBL" id="SAXA01000003">
    <property type="protein sequence ID" value="RXQ96062.1"/>
    <property type="molecule type" value="Genomic_DNA"/>
</dbReference>
<evidence type="ECO:0000256" key="1">
    <source>
        <dbReference type="ARBA" id="ARBA00023015"/>
    </source>
</evidence>
<keyword evidence="2" id="KW-0238">DNA-binding</keyword>
<dbReference type="CDD" id="cd06529">
    <property type="entry name" value="S24_LexA-like"/>
    <property type="match status" value="1"/>
</dbReference>
<feature type="domain" description="Peptidase S24/S26A/S26B/S26C" evidence="4">
    <location>
        <begin position="133"/>
        <end position="215"/>
    </location>
</feature>
<dbReference type="AlphaFoldDB" id="A0A4V1N0B4"/>
<evidence type="ECO:0000313" key="5">
    <source>
        <dbReference type="EMBL" id="RXQ96062.1"/>
    </source>
</evidence>
<evidence type="ECO:0000256" key="2">
    <source>
        <dbReference type="ARBA" id="ARBA00023125"/>
    </source>
</evidence>
<dbReference type="InterPro" id="IPR015927">
    <property type="entry name" value="Peptidase_S24_S26A/B/C"/>
</dbReference>
<dbReference type="CDD" id="cd00093">
    <property type="entry name" value="HTH_XRE"/>
    <property type="match status" value="1"/>
</dbReference>
<dbReference type="InterPro" id="IPR001387">
    <property type="entry name" value="Cro/C1-type_HTH"/>
</dbReference>
<dbReference type="Proteomes" id="UP000289703">
    <property type="component" value="Unassembled WGS sequence"/>
</dbReference>
<reference evidence="5 6" key="1">
    <citation type="submission" date="2019-01" db="EMBL/GenBank/DDBJ databases">
        <title>Ancylomarina salipaludis sp. nov., isolated from a salt marsh.</title>
        <authorList>
            <person name="Yoon J.-H."/>
        </authorList>
    </citation>
    <scope>NUCLEOTIDE SEQUENCE [LARGE SCALE GENOMIC DNA]</scope>
    <source>
        <strain evidence="5 6">SHSM-M15</strain>
    </source>
</reference>
<dbReference type="OrthoDB" id="796548at2"/>
<dbReference type="RefSeq" id="WP_129253297.1">
    <property type="nucleotide sequence ID" value="NZ_SAXA01000003.1"/>
</dbReference>
<keyword evidence="6" id="KW-1185">Reference proteome</keyword>
<keyword evidence="3" id="KW-0804">Transcription</keyword>
<gene>
    <name evidence="5" type="ORF">EO244_04260</name>
</gene>
<evidence type="ECO:0000259" key="4">
    <source>
        <dbReference type="Pfam" id="PF00717"/>
    </source>
</evidence>
<sequence>MKENTNISERILALLDYLNISRNVFAKKLGYERSQSVYDIINGKSKPSFDFFNKLFNSEYSELINSVWLITGKGDMLNKEQNIVIENNNETGIVPRGAVPYWNLPVSAGQSIQKVIDNNKPSGYIKDLPGIDLAENILPVSGMSMEPEISNGAIIGVRKMNNWESLNTERVYMIITREDRMIKRIEPDKENEEVLWCVSPNYPKFKVFKSDIIEIQRVCFVYNPK</sequence>